<dbReference type="PANTHER" id="PTHR31642">
    <property type="entry name" value="TRICHOTHECENE 3-O-ACETYLTRANSFERASE"/>
    <property type="match status" value="1"/>
</dbReference>
<evidence type="ECO:0000313" key="5">
    <source>
        <dbReference type="Proteomes" id="UP000325577"/>
    </source>
</evidence>
<keyword evidence="3" id="KW-0012">Acyltransferase</keyword>
<evidence type="ECO:0000256" key="2">
    <source>
        <dbReference type="ARBA" id="ARBA00022679"/>
    </source>
</evidence>
<dbReference type="PANTHER" id="PTHR31642:SF11">
    <property type="entry name" value="SHIKIMATE O-HYDROXYCINNAMOYLTRANSFERASE"/>
    <property type="match status" value="1"/>
</dbReference>
<dbReference type="FunFam" id="3.30.559.10:FF:000015">
    <property type="entry name" value="Spermidine hydroxycinnamoyl transferase"/>
    <property type="match status" value="1"/>
</dbReference>
<dbReference type="InterPro" id="IPR023213">
    <property type="entry name" value="CAT-like_dom_sf"/>
</dbReference>
<comment type="similarity">
    <text evidence="1">Belongs to the plant acyltransferase family.</text>
</comment>
<dbReference type="Pfam" id="PF02458">
    <property type="entry name" value="Transferase"/>
    <property type="match status" value="1"/>
</dbReference>
<dbReference type="Gene3D" id="3.30.559.10">
    <property type="entry name" value="Chloramphenicol acetyltransferase-like domain"/>
    <property type="match status" value="2"/>
</dbReference>
<keyword evidence="2" id="KW-0808">Transferase</keyword>
<evidence type="ECO:0008006" key="6">
    <source>
        <dbReference type="Google" id="ProtNLM"/>
    </source>
</evidence>
<dbReference type="OrthoDB" id="671439at2759"/>
<evidence type="ECO:0000256" key="1">
    <source>
        <dbReference type="ARBA" id="ARBA00009861"/>
    </source>
</evidence>
<dbReference type="FunFam" id="3.30.559.10:FF:000008">
    <property type="entry name" value="Tryptamine hydroxycinnamoyl transferase"/>
    <property type="match status" value="1"/>
</dbReference>
<evidence type="ECO:0000313" key="4">
    <source>
        <dbReference type="EMBL" id="KAA8542004.1"/>
    </source>
</evidence>
<name>A0A5J5BH78_9ASTE</name>
<dbReference type="Proteomes" id="UP000325577">
    <property type="component" value="Linkage Group LG12"/>
</dbReference>
<dbReference type="GO" id="GO:0050266">
    <property type="term" value="F:rosmarinate synthase activity"/>
    <property type="evidence" value="ECO:0007669"/>
    <property type="project" value="UniProtKB-ARBA"/>
</dbReference>
<proteinExistence type="inferred from homology"/>
<reference evidence="4 5" key="1">
    <citation type="submission" date="2019-09" db="EMBL/GenBank/DDBJ databases">
        <title>A chromosome-level genome assembly of the Chinese tupelo Nyssa sinensis.</title>
        <authorList>
            <person name="Yang X."/>
            <person name="Kang M."/>
            <person name="Yang Y."/>
            <person name="Xiong H."/>
            <person name="Wang M."/>
            <person name="Zhang Z."/>
            <person name="Wang Z."/>
            <person name="Wu H."/>
            <person name="Ma T."/>
            <person name="Liu J."/>
            <person name="Xi Z."/>
        </authorList>
    </citation>
    <scope>NUCLEOTIDE SEQUENCE [LARGE SCALE GENOMIC DNA]</scope>
    <source>
        <strain evidence="4">J267</strain>
        <tissue evidence="4">Leaf</tissue>
    </source>
</reference>
<dbReference type="InterPro" id="IPR050317">
    <property type="entry name" value="Plant_Fungal_Acyltransferase"/>
</dbReference>
<accession>A0A5J5BH78</accession>
<sequence>MKIDVKESTLVGPAQETPRRSLWNSNVDLVVPNFHTPSVYFYRPTGSANFFDAQVLKDALSRALVPFYPMAGRLKRDEDGRIEIDCNGEGVLFVEAETDSSIDDFGDFAPTLELRQLIPAVDYSAGISSYALLVLQVTYFKCGGVSLGVGMQHHVADGASGLRFINTWSDMARGLDLTIPPFIDRTLLRARDPPQPAFQHIEYQPPPAMKAPLESTKSQSVPEATVSIFKLTRDQLNILKGKSKENGNMVSYSSYEMLSGHVWRCTCLARGLPDDQETKLYIATDGRSRLQPQLPPGYFGNVIFTTTPIAVAGDLQSKPIWYAASRIHDALVRMDNDYLRSALDYLELQPDLKTLVRGAHTFRCPNLGITSWVRLPIHDADFGWGRPIFMGPGGIAYEGLAFVLPSPTNDGSLSVAISLQTEHMKLFEKFLYDI</sequence>
<dbReference type="AlphaFoldDB" id="A0A5J5BH78"/>
<protein>
    <recommendedName>
        <fullName evidence="6">Shikimate O-hydroxycinnamoyltransferase</fullName>
    </recommendedName>
</protein>
<keyword evidence="5" id="KW-1185">Reference proteome</keyword>
<gene>
    <name evidence="4" type="ORF">F0562_023156</name>
</gene>
<dbReference type="EMBL" id="CM018035">
    <property type="protein sequence ID" value="KAA8542004.1"/>
    <property type="molecule type" value="Genomic_DNA"/>
</dbReference>
<evidence type="ECO:0000256" key="3">
    <source>
        <dbReference type="ARBA" id="ARBA00023315"/>
    </source>
</evidence>
<organism evidence="4 5">
    <name type="scientific">Nyssa sinensis</name>
    <dbReference type="NCBI Taxonomy" id="561372"/>
    <lineage>
        <taxon>Eukaryota</taxon>
        <taxon>Viridiplantae</taxon>
        <taxon>Streptophyta</taxon>
        <taxon>Embryophyta</taxon>
        <taxon>Tracheophyta</taxon>
        <taxon>Spermatophyta</taxon>
        <taxon>Magnoliopsida</taxon>
        <taxon>eudicotyledons</taxon>
        <taxon>Gunneridae</taxon>
        <taxon>Pentapetalae</taxon>
        <taxon>asterids</taxon>
        <taxon>Cornales</taxon>
        <taxon>Nyssaceae</taxon>
        <taxon>Nyssa</taxon>
    </lineage>
</organism>